<name>A0A6A6ZZ94_9PLEO</name>
<keyword evidence="2" id="KW-1185">Reference proteome</keyword>
<accession>A0A6A6ZZ94</accession>
<reference evidence="1" key="1">
    <citation type="journal article" date="2020" name="Stud. Mycol.">
        <title>101 Dothideomycetes genomes: a test case for predicting lifestyles and emergence of pathogens.</title>
        <authorList>
            <person name="Haridas S."/>
            <person name="Albert R."/>
            <person name="Binder M."/>
            <person name="Bloem J."/>
            <person name="Labutti K."/>
            <person name="Salamov A."/>
            <person name="Andreopoulos B."/>
            <person name="Baker S."/>
            <person name="Barry K."/>
            <person name="Bills G."/>
            <person name="Bluhm B."/>
            <person name="Cannon C."/>
            <person name="Castanera R."/>
            <person name="Culley D."/>
            <person name="Daum C."/>
            <person name="Ezra D."/>
            <person name="Gonzalez J."/>
            <person name="Henrissat B."/>
            <person name="Kuo A."/>
            <person name="Liang C."/>
            <person name="Lipzen A."/>
            <person name="Lutzoni F."/>
            <person name="Magnuson J."/>
            <person name="Mondo S."/>
            <person name="Nolan M."/>
            <person name="Ohm R."/>
            <person name="Pangilinan J."/>
            <person name="Park H.-J."/>
            <person name="Ramirez L."/>
            <person name="Alfaro M."/>
            <person name="Sun H."/>
            <person name="Tritt A."/>
            <person name="Yoshinaga Y."/>
            <person name="Zwiers L.-H."/>
            <person name="Turgeon B."/>
            <person name="Goodwin S."/>
            <person name="Spatafora J."/>
            <person name="Crous P."/>
            <person name="Grigoriev I."/>
        </authorList>
    </citation>
    <scope>NUCLEOTIDE SEQUENCE</scope>
    <source>
        <strain evidence="1">CBS 113818</strain>
    </source>
</reference>
<gene>
    <name evidence="1" type="ORF">CC86DRAFT_254138</name>
</gene>
<evidence type="ECO:0000313" key="2">
    <source>
        <dbReference type="Proteomes" id="UP000799424"/>
    </source>
</evidence>
<dbReference type="OrthoDB" id="3790289at2759"/>
<feature type="non-terminal residue" evidence="1">
    <location>
        <position position="112"/>
    </location>
</feature>
<sequence length="112" mass="12784">AYAHGYCSFKLQLMQQCLNNPEEKWHNEMLGNIFSIQDNAKQTVVSYPAGAGRIDNRIKWLTGMGDGLHLVYQDNQVYFKFDGGLWSTDTKDDGKAYGLCHWGTWSRGEWGC</sequence>
<dbReference type="EMBL" id="MU006227">
    <property type="protein sequence ID" value="KAF2825849.1"/>
    <property type="molecule type" value="Genomic_DNA"/>
</dbReference>
<organism evidence="1 2">
    <name type="scientific">Ophiobolus disseminans</name>
    <dbReference type="NCBI Taxonomy" id="1469910"/>
    <lineage>
        <taxon>Eukaryota</taxon>
        <taxon>Fungi</taxon>
        <taxon>Dikarya</taxon>
        <taxon>Ascomycota</taxon>
        <taxon>Pezizomycotina</taxon>
        <taxon>Dothideomycetes</taxon>
        <taxon>Pleosporomycetidae</taxon>
        <taxon>Pleosporales</taxon>
        <taxon>Pleosporineae</taxon>
        <taxon>Phaeosphaeriaceae</taxon>
        <taxon>Ophiobolus</taxon>
    </lineage>
</organism>
<dbReference type="Proteomes" id="UP000799424">
    <property type="component" value="Unassembled WGS sequence"/>
</dbReference>
<dbReference type="AlphaFoldDB" id="A0A6A6ZZ94"/>
<feature type="non-terminal residue" evidence="1">
    <location>
        <position position="1"/>
    </location>
</feature>
<protein>
    <submittedName>
        <fullName evidence="1">Uncharacterized protein</fullName>
    </submittedName>
</protein>
<evidence type="ECO:0000313" key="1">
    <source>
        <dbReference type="EMBL" id="KAF2825849.1"/>
    </source>
</evidence>
<proteinExistence type="predicted"/>